<keyword evidence="9" id="KW-1185">Reference proteome</keyword>
<evidence type="ECO:0000256" key="2">
    <source>
        <dbReference type="ARBA" id="ARBA00022692"/>
    </source>
</evidence>
<feature type="transmembrane region" description="Helical" evidence="6">
    <location>
        <begin position="53"/>
        <end position="70"/>
    </location>
</feature>
<evidence type="ECO:0000256" key="3">
    <source>
        <dbReference type="ARBA" id="ARBA00022989"/>
    </source>
</evidence>
<name>A0A6P4ETI5_DRORH</name>
<evidence type="ECO:0000256" key="6">
    <source>
        <dbReference type="SAM" id="Phobius"/>
    </source>
</evidence>
<evidence type="ECO:0000313" key="8">
    <source>
        <dbReference type="EnsemblMetazoa" id="XP_016980019.1"/>
    </source>
</evidence>
<dbReference type="RefSeq" id="XP_016980019.1">
    <property type="nucleotide sequence ID" value="XM_017124530.1"/>
</dbReference>
<feature type="domain" description="MARVEL" evidence="7">
    <location>
        <begin position="43"/>
        <end position="172"/>
    </location>
</feature>
<keyword evidence="4 5" id="KW-0472">Membrane</keyword>
<dbReference type="PANTHER" id="PTHR22776">
    <property type="entry name" value="MARVEL-CONTAINING POTENTIAL LIPID RAFT-ASSOCIATED PROTEIN"/>
    <property type="match status" value="1"/>
</dbReference>
<gene>
    <name evidence="10" type="primary">LOC108045259</name>
    <name evidence="8" type="synonym">108045259</name>
</gene>
<keyword evidence="3 6" id="KW-1133">Transmembrane helix</keyword>
<organism evidence="10">
    <name type="scientific">Drosophila rhopaloa</name>
    <name type="common">Fruit fly</name>
    <dbReference type="NCBI Taxonomy" id="1041015"/>
    <lineage>
        <taxon>Eukaryota</taxon>
        <taxon>Metazoa</taxon>
        <taxon>Ecdysozoa</taxon>
        <taxon>Arthropoda</taxon>
        <taxon>Hexapoda</taxon>
        <taxon>Insecta</taxon>
        <taxon>Pterygota</taxon>
        <taxon>Neoptera</taxon>
        <taxon>Endopterygota</taxon>
        <taxon>Diptera</taxon>
        <taxon>Brachycera</taxon>
        <taxon>Muscomorpha</taxon>
        <taxon>Ephydroidea</taxon>
        <taxon>Drosophilidae</taxon>
        <taxon>Drosophila</taxon>
        <taxon>Sophophora</taxon>
    </lineage>
</organism>
<evidence type="ECO:0000313" key="10">
    <source>
        <dbReference type="RefSeq" id="XP_016980019.1"/>
    </source>
</evidence>
<dbReference type="AlphaFoldDB" id="A0A6P4ETI5"/>
<reference evidence="9" key="1">
    <citation type="journal article" date="2021" name="Elife">
        <title>Highly contiguous assemblies of 101 drosophilid genomes.</title>
        <authorList>
            <person name="Kim B.Y."/>
            <person name="Wang J.R."/>
            <person name="Miller D.E."/>
            <person name="Barmina O."/>
            <person name="Delaney E."/>
            <person name="Thompson A."/>
            <person name="Comeault A.A."/>
            <person name="Peede D."/>
            <person name="D'Agostino E.R."/>
            <person name="Pelaez J."/>
            <person name="Aguilar J.M."/>
            <person name="Haji D."/>
            <person name="Matsunaga T."/>
            <person name="Armstrong E.E."/>
            <person name="Zych M."/>
            <person name="Ogawa Y."/>
            <person name="Stamenkovic-Radak M."/>
            <person name="Jelic M."/>
            <person name="Veselinovic M.S."/>
            <person name="Tanaskovic M."/>
            <person name="Eric P."/>
            <person name="Gao J.J."/>
            <person name="Katoh T.K."/>
            <person name="Toda M.J."/>
            <person name="Watabe H."/>
            <person name="Watada M."/>
            <person name="Davis J.S."/>
            <person name="Moyle L.C."/>
            <person name="Manoli G."/>
            <person name="Bertolini E."/>
            <person name="Kostal V."/>
            <person name="Hawley R.S."/>
            <person name="Takahashi A."/>
            <person name="Jones C.D."/>
            <person name="Price D.K."/>
            <person name="Whiteman N."/>
            <person name="Kopp A."/>
            <person name="Matute D.R."/>
            <person name="Petrov D.A."/>
        </authorList>
    </citation>
    <scope>NUCLEOTIDE SEQUENCE [LARGE SCALE GENOMIC DNA]</scope>
</reference>
<reference evidence="8" key="3">
    <citation type="submission" date="2025-05" db="UniProtKB">
        <authorList>
            <consortium name="EnsemblMetazoa"/>
        </authorList>
    </citation>
    <scope>IDENTIFICATION</scope>
</reference>
<dbReference type="GeneID" id="108045259"/>
<evidence type="ECO:0000313" key="9">
    <source>
        <dbReference type="Proteomes" id="UP001652680"/>
    </source>
</evidence>
<dbReference type="InterPro" id="IPR008253">
    <property type="entry name" value="Marvel"/>
</dbReference>
<accession>A0A6P4ETI5</accession>
<dbReference type="OrthoDB" id="6258237at2759"/>
<evidence type="ECO:0000259" key="7">
    <source>
        <dbReference type="PROSITE" id="PS51225"/>
    </source>
</evidence>
<dbReference type="InterPro" id="IPR050578">
    <property type="entry name" value="MARVEL-CKLF_proteins"/>
</dbReference>
<sequence>MVETVVNIERTTTTTTNGPPGGANPAVGSNGGFGSAIRLNIDYFRTTPGIIKIVEFVLGIICMALASPPLTSATSFFMFVIVLSFIITILLIAAYFLGIREALNLNINWIFAELITTAVLTLLYFIGSIVQLARWSDVIGKGAGSNTAAGAIGLFNFVAYAAGAVFLFFAHRSGATH</sequence>
<dbReference type="PROSITE" id="PS51225">
    <property type="entry name" value="MARVEL"/>
    <property type="match status" value="1"/>
</dbReference>
<dbReference type="GO" id="GO:0016020">
    <property type="term" value="C:membrane"/>
    <property type="evidence" value="ECO:0007669"/>
    <property type="project" value="UniProtKB-SubCell"/>
</dbReference>
<feature type="transmembrane region" description="Helical" evidence="6">
    <location>
        <begin position="109"/>
        <end position="130"/>
    </location>
</feature>
<protein>
    <submittedName>
        <fullName evidence="10">Uncharacterized protein LOC108045259</fullName>
    </submittedName>
</protein>
<dbReference type="Proteomes" id="UP001652680">
    <property type="component" value="Unassembled WGS sequence"/>
</dbReference>
<reference evidence="10" key="2">
    <citation type="submission" date="2025-04" db="UniProtKB">
        <authorList>
            <consortium name="RefSeq"/>
        </authorList>
    </citation>
    <scope>IDENTIFICATION</scope>
</reference>
<evidence type="ECO:0000256" key="4">
    <source>
        <dbReference type="ARBA" id="ARBA00023136"/>
    </source>
</evidence>
<evidence type="ECO:0000256" key="1">
    <source>
        <dbReference type="ARBA" id="ARBA00004141"/>
    </source>
</evidence>
<evidence type="ECO:0000256" key="5">
    <source>
        <dbReference type="PROSITE-ProRule" id="PRU00581"/>
    </source>
</evidence>
<dbReference type="Pfam" id="PF01284">
    <property type="entry name" value="MARVEL"/>
    <property type="match status" value="1"/>
</dbReference>
<dbReference type="PANTHER" id="PTHR22776:SF97">
    <property type="entry name" value="RE01453P"/>
    <property type="match status" value="1"/>
</dbReference>
<comment type="subcellular location">
    <subcellularLocation>
        <location evidence="1">Membrane</location>
        <topology evidence="1">Multi-pass membrane protein</topology>
    </subcellularLocation>
</comment>
<proteinExistence type="predicted"/>
<feature type="transmembrane region" description="Helical" evidence="6">
    <location>
        <begin position="76"/>
        <end position="97"/>
    </location>
</feature>
<dbReference type="EnsemblMetazoa" id="XM_017124530.1">
    <property type="protein sequence ID" value="XP_016980019.1"/>
    <property type="gene ID" value="LOC108045259"/>
</dbReference>
<feature type="transmembrane region" description="Helical" evidence="6">
    <location>
        <begin position="150"/>
        <end position="170"/>
    </location>
</feature>
<keyword evidence="2 5" id="KW-0812">Transmembrane</keyword>